<comment type="caution">
    <text evidence="2">The sequence shown here is derived from an EMBL/GenBank/DDBJ whole genome shotgun (WGS) entry which is preliminary data.</text>
</comment>
<organism evidence="2 3">
    <name type="scientific">Botrimarina hoheduenensis</name>
    <dbReference type="NCBI Taxonomy" id="2528000"/>
    <lineage>
        <taxon>Bacteria</taxon>
        <taxon>Pseudomonadati</taxon>
        <taxon>Planctomycetota</taxon>
        <taxon>Planctomycetia</taxon>
        <taxon>Pirellulales</taxon>
        <taxon>Lacipirellulaceae</taxon>
        <taxon>Botrimarina</taxon>
    </lineage>
</organism>
<reference evidence="2 3" key="1">
    <citation type="submission" date="2019-02" db="EMBL/GenBank/DDBJ databases">
        <title>Deep-cultivation of Planctomycetes and their phenomic and genomic characterization uncovers novel biology.</title>
        <authorList>
            <person name="Wiegand S."/>
            <person name="Jogler M."/>
            <person name="Boedeker C."/>
            <person name="Pinto D."/>
            <person name="Vollmers J."/>
            <person name="Rivas-Marin E."/>
            <person name="Kohn T."/>
            <person name="Peeters S.H."/>
            <person name="Heuer A."/>
            <person name="Rast P."/>
            <person name="Oberbeckmann S."/>
            <person name="Bunk B."/>
            <person name="Jeske O."/>
            <person name="Meyerdierks A."/>
            <person name="Storesund J.E."/>
            <person name="Kallscheuer N."/>
            <person name="Luecker S."/>
            <person name="Lage O.M."/>
            <person name="Pohl T."/>
            <person name="Merkel B.J."/>
            <person name="Hornburger P."/>
            <person name="Mueller R.-W."/>
            <person name="Bruemmer F."/>
            <person name="Labrenz M."/>
            <person name="Spormann A.M."/>
            <person name="Op Den Camp H."/>
            <person name="Overmann J."/>
            <person name="Amann R."/>
            <person name="Jetten M.S.M."/>
            <person name="Mascher T."/>
            <person name="Medema M.H."/>
            <person name="Devos D.P."/>
            <person name="Kaster A.-K."/>
            <person name="Ovreas L."/>
            <person name="Rohde M."/>
            <person name="Galperin M.Y."/>
            <person name="Jogler C."/>
        </authorList>
    </citation>
    <scope>NUCLEOTIDE SEQUENCE [LARGE SCALE GENOMIC DNA]</scope>
    <source>
        <strain evidence="2 3">Pla111</strain>
    </source>
</reference>
<dbReference type="Proteomes" id="UP000318995">
    <property type="component" value="Unassembled WGS sequence"/>
</dbReference>
<proteinExistence type="predicted"/>
<dbReference type="EMBL" id="SJPH01000001">
    <property type="protein sequence ID" value="TWT48932.1"/>
    <property type="molecule type" value="Genomic_DNA"/>
</dbReference>
<keyword evidence="3" id="KW-1185">Reference proteome</keyword>
<accession>A0A5C5WGM0</accession>
<dbReference type="AlphaFoldDB" id="A0A5C5WGM0"/>
<evidence type="ECO:0000313" key="2">
    <source>
        <dbReference type="EMBL" id="TWT48932.1"/>
    </source>
</evidence>
<evidence type="ECO:0000313" key="3">
    <source>
        <dbReference type="Proteomes" id="UP000318995"/>
    </source>
</evidence>
<evidence type="ECO:0000256" key="1">
    <source>
        <dbReference type="SAM" id="MobiDB-lite"/>
    </source>
</evidence>
<dbReference type="RefSeq" id="WP_146571367.1">
    <property type="nucleotide sequence ID" value="NZ_SJPH01000001.1"/>
</dbReference>
<feature type="compositionally biased region" description="Basic and acidic residues" evidence="1">
    <location>
        <begin position="11"/>
        <end position="28"/>
    </location>
</feature>
<sequence>MKTEAPPGPRDASHCGVHDEWQADDKQLAKPWDPAPQAQRHPSDLIDSLAERFEFSVGFSTLDVWFCTTWEERFQWLSGELKIAHLDPAFAERSTPIVWLEKPQNATYRKTLLIAPVDAMVVSKSERGSVKSWTLKPTETQSVSRWFDSYGDHYGTAFLELHQKLKDAAKTPLKTWQPELGRFL</sequence>
<name>A0A5C5WGM0_9BACT</name>
<feature type="region of interest" description="Disordered" evidence="1">
    <location>
        <begin position="1"/>
        <end position="41"/>
    </location>
</feature>
<protein>
    <submittedName>
        <fullName evidence="2">Uncharacterized protein</fullName>
    </submittedName>
</protein>
<gene>
    <name evidence="2" type="ORF">Pla111_07100</name>
</gene>